<comment type="caution">
    <text evidence="1">The sequence shown here is derived from an EMBL/GenBank/DDBJ whole genome shotgun (WGS) entry which is preliminary data.</text>
</comment>
<dbReference type="Proteomes" id="UP000499080">
    <property type="component" value="Unassembled WGS sequence"/>
</dbReference>
<gene>
    <name evidence="1" type="ORF">AVEN_222751_1</name>
</gene>
<dbReference type="AlphaFoldDB" id="A0A4Y2B1X8"/>
<sequence length="108" mass="11682">MLRILDVDVCSGLVESLKLPVVTRGVGTLSIYENPGGHGLRIFQNTYDIETTWQLYSCGNSFWTINDTDGHGDRWHLTDLAGKSSNSCHGCPVCLNPTSILTSGSGLP</sequence>
<evidence type="ECO:0000313" key="1">
    <source>
        <dbReference type="EMBL" id="GBL85286.1"/>
    </source>
</evidence>
<accession>A0A4Y2B1X8</accession>
<proteinExistence type="predicted"/>
<name>A0A4Y2B1X8_ARAVE</name>
<reference evidence="1 2" key="1">
    <citation type="journal article" date="2019" name="Sci. Rep.">
        <title>Orb-weaving spider Araneus ventricosus genome elucidates the spidroin gene catalogue.</title>
        <authorList>
            <person name="Kono N."/>
            <person name="Nakamura H."/>
            <person name="Ohtoshi R."/>
            <person name="Moran D.A.P."/>
            <person name="Shinohara A."/>
            <person name="Yoshida Y."/>
            <person name="Fujiwara M."/>
            <person name="Mori M."/>
            <person name="Tomita M."/>
            <person name="Arakawa K."/>
        </authorList>
    </citation>
    <scope>NUCLEOTIDE SEQUENCE [LARGE SCALE GENOMIC DNA]</scope>
</reference>
<organism evidence="1 2">
    <name type="scientific">Araneus ventricosus</name>
    <name type="common">Orbweaver spider</name>
    <name type="synonym">Epeira ventricosa</name>
    <dbReference type="NCBI Taxonomy" id="182803"/>
    <lineage>
        <taxon>Eukaryota</taxon>
        <taxon>Metazoa</taxon>
        <taxon>Ecdysozoa</taxon>
        <taxon>Arthropoda</taxon>
        <taxon>Chelicerata</taxon>
        <taxon>Arachnida</taxon>
        <taxon>Araneae</taxon>
        <taxon>Araneomorphae</taxon>
        <taxon>Entelegynae</taxon>
        <taxon>Araneoidea</taxon>
        <taxon>Araneidae</taxon>
        <taxon>Araneus</taxon>
    </lineage>
</organism>
<keyword evidence="2" id="KW-1185">Reference proteome</keyword>
<evidence type="ECO:0000313" key="2">
    <source>
        <dbReference type="Proteomes" id="UP000499080"/>
    </source>
</evidence>
<protein>
    <submittedName>
        <fullName evidence="1">Uncharacterized protein</fullName>
    </submittedName>
</protein>
<dbReference type="EMBL" id="BGPR01000042">
    <property type="protein sequence ID" value="GBL85286.1"/>
    <property type="molecule type" value="Genomic_DNA"/>
</dbReference>